<evidence type="ECO:0000313" key="2">
    <source>
        <dbReference type="EMBL" id="KAH3886495.1"/>
    </source>
</evidence>
<dbReference type="EMBL" id="JAIWYP010000001">
    <property type="protein sequence ID" value="KAH3886495.1"/>
    <property type="molecule type" value="Genomic_DNA"/>
</dbReference>
<evidence type="ECO:0000313" key="3">
    <source>
        <dbReference type="Proteomes" id="UP000828390"/>
    </source>
</evidence>
<feature type="chain" id="PRO_5038450389" evidence="1">
    <location>
        <begin position="33"/>
        <end position="220"/>
    </location>
</feature>
<sequence>MPFIVHYIRTCALLLMTSSCLMCFLLQRDTCAEDRLVDQVTIPDGIPRDVFDQKFLEVILGELYFGLPTPPAFEPDVRYFAKIHRLNQTHYERRHIAETPASSSNPSSCANETQIYGIIETANESVFYVDASDIPDKEGLVFWSSCPERYVWSMRCSGYRLGMRHCPAAKAKFGLYIKGTPNNLPLALILRDLEQTRVQFDSTQFHWVFTYGENRLCGPL</sequence>
<keyword evidence="3" id="KW-1185">Reference proteome</keyword>
<dbReference type="OrthoDB" id="6044139at2759"/>
<evidence type="ECO:0000256" key="1">
    <source>
        <dbReference type="SAM" id="SignalP"/>
    </source>
</evidence>
<gene>
    <name evidence="2" type="ORF">DPMN_010505</name>
</gene>
<reference evidence="2" key="2">
    <citation type="submission" date="2020-11" db="EMBL/GenBank/DDBJ databases">
        <authorList>
            <person name="McCartney M.A."/>
            <person name="Auch B."/>
            <person name="Kono T."/>
            <person name="Mallez S."/>
            <person name="Becker A."/>
            <person name="Gohl D.M."/>
            <person name="Silverstein K.A.T."/>
            <person name="Koren S."/>
            <person name="Bechman K.B."/>
            <person name="Herman A."/>
            <person name="Abrahante J.E."/>
            <person name="Garbe J."/>
        </authorList>
    </citation>
    <scope>NUCLEOTIDE SEQUENCE</scope>
    <source>
        <strain evidence="2">Duluth1</strain>
        <tissue evidence="2">Whole animal</tissue>
    </source>
</reference>
<protein>
    <submittedName>
        <fullName evidence="2">Uncharacterized protein</fullName>
    </submittedName>
</protein>
<comment type="caution">
    <text evidence="2">The sequence shown here is derived from an EMBL/GenBank/DDBJ whole genome shotgun (WGS) entry which is preliminary data.</text>
</comment>
<dbReference type="AlphaFoldDB" id="A0A9D4N2A0"/>
<proteinExistence type="predicted"/>
<reference evidence="2" key="1">
    <citation type="journal article" date="2019" name="bioRxiv">
        <title>The Genome of the Zebra Mussel, Dreissena polymorpha: A Resource for Invasive Species Research.</title>
        <authorList>
            <person name="McCartney M.A."/>
            <person name="Auch B."/>
            <person name="Kono T."/>
            <person name="Mallez S."/>
            <person name="Zhang Y."/>
            <person name="Obille A."/>
            <person name="Becker A."/>
            <person name="Abrahante J.E."/>
            <person name="Garbe J."/>
            <person name="Badalamenti J.P."/>
            <person name="Herman A."/>
            <person name="Mangelson H."/>
            <person name="Liachko I."/>
            <person name="Sullivan S."/>
            <person name="Sone E.D."/>
            <person name="Koren S."/>
            <person name="Silverstein K.A.T."/>
            <person name="Beckman K.B."/>
            <person name="Gohl D.M."/>
        </authorList>
    </citation>
    <scope>NUCLEOTIDE SEQUENCE</scope>
    <source>
        <strain evidence="2">Duluth1</strain>
        <tissue evidence="2">Whole animal</tissue>
    </source>
</reference>
<feature type="signal peptide" evidence="1">
    <location>
        <begin position="1"/>
        <end position="32"/>
    </location>
</feature>
<accession>A0A9D4N2A0</accession>
<dbReference type="Proteomes" id="UP000828390">
    <property type="component" value="Unassembled WGS sequence"/>
</dbReference>
<organism evidence="2 3">
    <name type="scientific">Dreissena polymorpha</name>
    <name type="common">Zebra mussel</name>
    <name type="synonym">Mytilus polymorpha</name>
    <dbReference type="NCBI Taxonomy" id="45954"/>
    <lineage>
        <taxon>Eukaryota</taxon>
        <taxon>Metazoa</taxon>
        <taxon>Spiralia</taxon>
        <taxon>Lophotrochozoa</taxon>
        <taxon>Mollusca</taxon>
        <taxon>Bivalvia</taxon>
        <taxon>Autobranchia</taxon>
        <taxon>Heteroconchia</taxon>
        <taxon>Euheterodonta</taxon>
        <taxon>Imparidentia</taxon>
        <taxon>Neoheterodontei</taxon>
        <taxon>Myida</taxon>
        <taxon>Dreissenoidea</taxon>
        <taxon>Dreissenidae</taxon>
        <taxon>Dreissena</taxon>
    </lineage>
</organism>
<name>A0A9D4N2A0_DREPO</name>
<keyword evidence="1" id="KW-0732">Signal</keyword>